<reference evidence="2" key="1">
    <citation type="submission" date="2016-12" db="EMBL/GenBank/DDBJ databases">
        <authorList>
            <person name="Moulin L."/>
        </authorList>
    </citation>
    <scope>NUCLEOTIDE SEQUENCE [LARGE SCALE GENOMIC DNA]</scope>
    <source>
        <strain evidence="2">STM 7183</strain>
    </source>
</reference>
<feature type="region of interest" description="Disordered" evidence="1">
    <location>
        <begin position="1"/>
        <end position="25"/>
    </location>
</feature>
<dbReference type="AlphaFoldDB" id="A0A1N7SIN9"/>
<dbReference type="Proteomes" id="UP000195569">
    <property type="component" value="Unassembled WGS sequence"/>
</dbReference>
<sequence length="57" mass="6445">MRSVADAKITRRKSPRARRGANSGALFASDGSFTGGFKMPYEYRRFNDPAHLTRVRL</sequence>
<organism evidence="2 3">
    <name type="scientific">Paraburkholderia piptadeniae</name>
    <dbReference type="NCBI Taxonomy" id="1701573"/>
    <lineage>
        <taxon>Bacteria</taxon>
        <taxon>Pseudomonadati</taxon>
        <taxon>Pseudomonadota</taxon>
        <taxon>Betaproteobacteria</taxon>
        <taxon>Burkholderiales</taxon>
        <taxon>Burkholderiaceae</taxon>
        <taxon>Paraburkholderia</taxon>
    </lineage>
</organism>
<gene>
    <name evidence="2" type="ORF">BN2476_530017</name>
</gene>
<proteinExistence type="predicted"/>
<accession>A0A1N7SIN9</accession>
<dbReference type="EMBL" id="CYGY02000053">
    <property type="protein sequence ID" value="SIT46845.1"/>
    <property type="molecule type" value="Genomic_DNA"/>
</dbReference>
<evidence type="ECO:0000256" key="1">
    <source>
        <dbReference type="SAM" id="MobiDB-lite"/>
    </source>
</evidence>
<protein>
    <submittedName>
        <fullName evidence="2">Uncharacterized protein</fullName>
    </submittedName>
</protein>
<evidence type="ECO:0000313" key="2">
    <source>
        <dbReference type="EMBL" id="SIT46845.1"/>
    </source>
</evidence>
<comment type="caution">
    <text evidence="2">The sequence shown here is derived from an EMBL/GenBank/DDBJ whole genome shotgun (WGS) entry which is preliminary data.</text>
</comment>
<keyword evidence="3" id="KW-1185">Reference proteome</keyword>
<name>A0A1N7SIN9_9BURK</name>
<evidence type="ECO:0000313" key="3">
    <source>
        <dbReference type="Proteomes" id="UP000195569"/>
    </source>
</evidence>
<feature type="compositionally biased region" description="Basic residues" evidence="1">
    <location>
        <begin position="10"/>
        <end position="19"/>
    </location>
</feature>